<dbReference type="InterPro" id="IPR050270">
    <property type="entry name" value="DegV_domain_contain"/>
</dbReference>
<organism evidence="3 4">
    <name type="scientific">Clostridium sulfidigenes</name>
    <dbReference type="NCBI Taxonomy" id="318464"/>
    <lineage>
        <taxon>Bacteria</taxon>
        <taxon>Bacillati</taxon>
        <taxon>Bacillota</taxon>
        <taxon>Clostridia</taxon>
        <taxon>Eubacteriales</taxon>
        <taxon>Clostridiaceae</taxon>
        <taxon>Clostridium</taxon>
    </lineage>
</organism>
<dbReference type="Gene3D" id="3.30.1180.10">
    <property type="match status" value="1"/>
</dbReference>
<evidence type="ECO:0000313" key="3">
    <source>
        <dbReference type="EMBL" id="KEZ85405.1"/>
    </source>
</evidence>
<comment type="function">
    <text evidence="1">May bind long-chain fatty acids, such as palmitate, and may play a role in lipid transport or fatty acid metabolism.</text>
</comment>
<dbReference type="PANTHER" id="PTHR33434:SF3">
    <property type="entry name" value="DEGV DOMAIN-CONTAINING PROTEIN YITS"/>
    <property type="match status" value="1"/>
</dbReference>
<sequence length="291" mass="32135">MNNKVVLVVDSGSDLPIEFINQPNIVGLPIGCNFKGRDIEDYFGQTLDIKEFYDGLRAGDMYTTSQINVYKFEEAFKNIVKEGKAIIYIGLSSGLSGTVNNAINASLSVKEEYPDCDITIIDTLSASMGIGLLVYKVYDMMKENKSKEEIVEFAEGIKLKINHYFTVDDLKHLKRGGRVSSSAATVGTLLSVKPVLHMNNEGKLIPLSKVRGRKKAMLELVKKFEERSIGEEQLITISHGDCLEDAKLLEEFCRKSGRVKECIINNLGPTIGSHTGAGLLALFFVGNGREE</sequence>
<dbReference type="PANTHER" id="PTHR33434">
    <property type="entry name" value="DEGV DOMAIN-CONTAINING PROTEIN DR_1986-RELATED"/>
    <property type="match status" value="1"/>
</dbReference>
<evidence type="ECO:0008006" key="5">
    <source>
        <dbReference type="Google" id="ProtNLM"/>
    </source>
</evidence>
<dbReference type="RefSeq" id="WP_035134576.1">
    <property type="nucleotide sequence ID" value="NZ_JPMD01000036.1"/>
</dbReference>
<keyword evidence="2" id="KW-0446">Lipid-binding</keyword>
<dbReference type="SUPFAM" id="SSF82549">
    <property type="entry name" value="DAK1/DegV-like"/>
    <property type="match status" value="1"/>
</dbReference>
<name>A0A084J8X1_9CLOT</name>
<dbReference type="GO" id="GO:0008289">
    <property type="term" value="F:lipid binding"/>
    <property type="evidence" value="ECO:0007669"/>
    <property type="project" value="UniProtKB-KW"/>
</dbReference>
<dbReference type="Pfam" id="PF02645">
    <property type="entry name" value="DegV"/>
    <property type="match status" value="1"/>
</dbReference>
<dbReference type="InterPro" id="IPR003797">
    <property type="entry name" value="DegV"/>
</dbReference>
<dbReference type="STRING" id="318464.IO99_14855"/>
<comment type="caution">
    <text evidence="3">The sequence shown here is derived from an EMBL/GenBank/DDBJ whole genome shotgun (WGS) entry which is preliminary data.</text>
</comment>
<dbReference type="eggNOG" id="COG1307">
    <property type="taxonomic scope" value="Bacteria"/>
</dbReference>
<accession>A0A084J8X1</accession>
<dbReference type="InterPro" id="IPR043168">
    <property type="entry name" value="DegV_C"/>
</dbReference>
<dbReference type="PROSITE" id="PS51482">
    <property type="entry name" value="DEGV"/>
    <property type="match status" value="1"/>
</dbReference>
<dbReference type="Proteomes" id="UP000028542">
    <property type="component" value="Unassembled WGS sequence"/>
</dbReference>
<dbReference type="NCBIfam" id="TIGR00762">
    <property type="entry name" value="DegV"/>
    <property type="match status" value="1"/>
</dbReference>
<dbReference type="Gene3D" id="2.20.28.50">
    <property type="entry name" value="degv family protein"/>
    <property type="match status" value="1"/>
</dbReference>
<keyword evidence="4" id="KW-1185">Reference proteome</keyword>
<evidence type="ECO:0000256" key="2">
    <source>
        <dbReference type="ARBA" id="ARBA00023121"/>
    </source>
</evidence>
<protein>
    <recommendedName>
        <fullName evidence="5">DegV domain-containing protein</fullName>
    </recommendedName>
</protein>
<gene>
    <name evidence="3" type="ORF">IO99_14855</name>
</gene>
<dbReference type="AlphaFoldDB" id="A0A084J8X1"/>
<evidence type="ECO:0000313" key="4">
    <source>
        <dbReference type="Proteomes" id="UP000028542"/>
    </source>
</evidence>
<reference evidence="3 4" key="1">
    <citation type="submission" date="2014-07" db="EMBL/GenBank/DDBJ databases">
        <title>Draft genome of Clostridium sulfidigenes 113A isolated from sediments associated with methane hydrate from Krishna Godavari basin.</title>
        <authorList>
            <person name="Honkalas V.S."/>
            <person name="Dabir A.P."/>
            <person name="Arora P."/>
            <person name="Dhakephalkar P.K."/>
        </authorList>
    </citation>
    <scope>NUCLEOTIDE SEQUENCE [LARGE SCALE GENOMIC DNA]</scope>
    <source>
        <strain evidence="3 4">113A</strain>
    </source>
</reference>
<evidence type="ECO:0000256" key="1">
    <source>
        <dbReference type="ARBA" id="ARBA00003238"/>
    </source>
</evidence>
<dbReference type="Gene3D" id="3.40.50.10440">
    <property type="entry name" value="Dihydroxyacetone kinase, domain 1"/>
    <property type="match status" value="1"/>
</dbReference>
<dbReference type="EMBL" id="JPMD01000036">
    <property type="protein sequence ID" value="KEZ85405.1"/>
    <property type="molecule type" value="Genomic_DNA"/>
</dbReference>
<proteinExistence type="predicted"/>